<comment type="caution">
    <text evidence="4">The sequence shown here is derived from an EMBL/GenBank/DDBJ whole genome shotgun (WGS) entry which is preliminary data.</text>
</comment>
<dbReference type="Proteomes" id="UP000315534">
    <property type="component" value="Unassembled WGS sequence"/>
</dbReference>
<dbReference type="InterPro" id="IPR001781">
    <property type="entry name" value="Znf_LIM"/>
</dbReference>
<evidence type="ECO:0000259" key="3">
    <source>
        <dbReference type="SMART" id="SM00132"/>
    </source>
</evidence>
<gene>
    <name evidence="4" type="ORF">E3J38_08540</name>
</gene>
<sequence length="255" mass="28846">MQPSQADKSRSILATSSLFFFLLVVVLLCVTANADEVKCHFCGESITGDYYVFESGLTVCKECYQSSPKCALCSLPMKEFRAVGGKKVCLQCYDKAIICDLCGKLMLGEYKIFSGDRKVCSNCMKLPHKCVGCGIPLKEYHDVYGQKVCDQCYHKREKCYTCGEPILGEYLIYDNDQSKRYCLHCVQVCHHCEVCGAPVGRDSVLLDDGRIICKDCLPKGYYKLEDVLPYKNTVLKFMEENLGMKVKHRVKYLLV</sequence>
<evidence type="ECO:0000256" key="1">
    <source>
        <dbReference type="ARBA" id="ARBA00022723"/>
    </source>
</evidence>
<protein>
    <recommendedName>
        <fullName evidence="3">LIM zinc-binding domain-containing protein</fullName>
    </recommendedName>
</protein>
<feature type="domain" description="LIM zinc-binding" evidence="3">
    <location>
        <begin position="38"/>
        <end position="92"/>
    </location>
</feature>
<dbReference type="GO" id="GO:0046872">
    <property type="term" value="F:metal ion binding"/>
    <property type="evidence" value="ECO:0007669"/>
    <property type="project" value="UniProtKB-KW"/>
</dbReference>
<feature type="non-terminal residue" evidence="4">
    <location>
        <position position="255"/>
    </location>
</feature>
<name>A0A523XGS5_UNCT6</name>
<keyword evidence="1" id="KW-0479">Metal-binding</keyword>
<proteinExistence type="predicted"/>
<organism evidence="4 5">
    <name type="scientific">candidate division TA06 bacterium</name>
    <dbReference type="NCBI Taxonomy" id="2250710"/>
    <lineage>
        <taxon>Bacteria</taxon>
        <taxon>Bacteria division TA06</taxon>
    </lineage>
</organism>
<dbReference type="EMBL" id="SOIP01000486">
    <property type="protein sequence ID" value="TET78480.1"/>
    <property type="molecule type" value="Genomic_DNA"/>
</dbReference>
<dbReference type="Gene3D" id="2.10.110.10">
    <property type="entry name" value="Cysteine Rich Protein"/>
    <property type="match status" value="2"/>
</dbReference>
<reference evidence="4 5" key="1">
    <citation type="submission" date="2019-03" db="EMBL/GenBank/DDBJ databases">
        <title>Metabolic potential of uncultured bacteria and archaea associated with petroleum seepage in deep-sea sediments.</title>
        <authorList>
            <person name="Dong X."/>
            <person name="Hubert C."/>
        </authorList>
    </citation>
    <scope>NUCLEOTIDE SEQUENCE [LARGE SCALE GENOMIC DNA]</scope>
    <source>
        <strain evidence="4">E29_bin36</strain>
    </source>
</reference>
<accession>A0A523XGS5</accession>
<dbReference type="AlphaFoldDB" id="A0A523XGS5"/>
<keyword evidence="2" id="KW-0862">Zinc</keyword>
<feature type="domain" description="LIM zinc-binding" evidence="3">
    <location>
        <begin position="158"/>
        <end position="216"/>
    </location>
</feature>
<evidence type="ECO:0000256" key="2">
    <source>
        <dbReference type="ARBA" id="ARBA00022833"/>
    </source>
</evidence>
<evidence type="ECO:0000313" key="4">
    <source>
        <dbReference type="EMBL" id="TET78480.1"/>
    </source>
</evidence>
<dbReference type="SMART" id="SM00132">
    <property type="entry name" value="LIM"/>
    <property type="match status" value="2"/>
</dbReference>
<evidence type="ECO:0000313" key="5">
    <source>
        <dbReference type="Proteomes" id="UP000315534"/>
    </source>
</evidence>